<dbReference type="Pfam" id="PF00132">
    <property type="entry name" value="Hexapep"/>
    <property type="match status" value="1"/>
</dbReference>
<comment type="caution">
    <text evidence="3">The sequence shown here is derived from an EMBL/GenBank/DDBJ whole genome shotgun (WGS) entry which is preliminary data.</text>
</comment>
<dbReference type="InterPro" id="IPR017694">
    <property type="entry name" value="Phosphonate_tfrase_rpt"/>
</dbReference>
<dbReference type="InterPro" id="IPR018357">
    <property type="entry name" value="Hexapep_transf_CS"/>
</dbReference>
<accession>A0ABX0JCC9</accession>
<keyword evidence="2" id="KW-0677">Repeat</keyword>
<name>A0ABX0JCC9_9BACL</name>
<dbReference type="NCBIfam" id="TIGR03308">
    <property type="entry name" value="phn_thr-fam"/>
    <property type="match status" value="1"/>
</dbReference>
<dbReference type="InterPro" id="IPR001451">
    <property type="entry name" value="Hexapep"/>
</dbReference>
<dbReference type="EMBL" id="JAAOIW010000016">
    <property type="protein sequence ID" value="NHN34160.1"/>
    <property type="molecule type" value="Genomic_DNA"/>
</dbReference>
<dbReference type="PROSITE" id="PS00101">
    <property type="entry name" value="HEXAPEP_TRANSFERASES"/>
    <property type="match status" value="1"/>
</dbReference>
<sequence length="222" mass="25368">MKEEMIQVALTYINHETKKKSLSIEPTIHDTASLHKCYVGEWTAIGARSRMNEVTFGDYSYCVDEVQINYAEIGKFCSIASHVCINPGNHPMWRVTQHHSTYRKTSYQFAESDDLEFFDWRRSRKVTIGHDVWIGHGVTVMPGVSIGTGAVIGSGAVVTKDVEPYTIVAGVPAKLIKERFSPDKARQLLEIAWWDWPRDILQERFEELNNLDAFIGRYGNKR</sequence>
<dbReference type="CDD" id="cd03349">
    <property type="entry name" value="LbH_XAT"/>
    <property type="match status" value="1"/>
</dbReference>
<gene>
    <name evidence="3" type="ORF">G9U52_30535</name>
</gene>
<evidence type="ECO:0000313" key="3">
    <source>
        <dbReference type="EMBL" id="NHN34160.1"/>
    </source>
</evidence>
<dbReference type="RefSeq" id="WP_166154822.1">
    <property type="nucleotide sequence ID" value="NZ_JAAOIW010000016.1"/>
</dbReference>
<keyword evidence="4" id="KW-1185">Reference proteome</keyword>
<dbReference type="InterPro" id="IPR011004">
    <property type="entry name" value="Trimer_LpxA-like_sf"/>
</dbReference>
<evidence type="ECO:0000256" key="2">
    <source>
        <dbReference type="ARBA" id="ARBA00022737"/>
    </source>
</evidence>
<dbReference type="Proteomes" id="UP001165962">
    <property type="component" value="Unassembled WGS sequence"/>
</dbReference>
<dbReference type="SUPFAM" id="SSF51161">
    <property type="entry name" value="Trimeric LpxA-like enzymes"/>
    <property type="match status" value="1"/>
</dbReference>
<evidence type="ECO:0000313" key="4">
    <source>
        <dbReference type="Proteomes" id="UP001165962"/>
    </source>
</evidence>
<dbReference type="PANTHER" id="PTHR43300:SF11">
    <property type="entry name" value="ACETYLTRANSFERASE RV3034C-RELATED"/>
    <property type="match status" value="1"/>
</dbReference>
<dbReference type="PANTHER" id="PTHR43300">
    <property type="entry name" value="ACETYLTRANSFERASE"/>
    <property type="match status" value="1"/>
</dbReference>
<dbReference type="Gene3D" id="2.160.10.10">
    <property type="entry name" value="Hexapeptide repeat proteins"/>
    <property type="match status" value="1"/>
</dbReference>
<keyword evidence="1" id="KW-0808">Transferase</keyword>
<proteinExistence type="predicted"/>
<reference evidence="3" key="1">
    <citation type="submission" date="2020-03" db="EMBL/GenBank/DDBJ databases">
        <title>Draft sequencing of Paenibacilllus sp. S3N08.</title>
        <authorList>
            <person name="Kim D.-U."/>
        </authorList>
    </citation>
    <scope>NUCLEOTIDE SEQUENCE</scope>
    <source>
        <strain evidence="3">S3N08</strain>
    </source>
</reference>
<protein>
    <submittedName>
        <fullName evidence="3">Acetyltransferase</fullName>
    </submittedName>
</protein>
<evidence type="ECO:0000256" key="1">
    <source>
        <dbReference type="ARBA" id="ARBA00022679"/>
    </source>
</evidence>
<organism evidence="3 4">
    <name type="scientific">Paenibacillus agricola</name>
    <dbReference type="NCBI Taxonomy" id="2716264"/>
    <lineage>
        <taxon>Bacteria</taxon>
        <taxon>Bacillati</taxon>
        <taxon>Bacillota</taxon>
        <taxon>Bacilli</taxon>
        <taxon>Bacillales</taxon>
        <taxon>Paenibacillaceae</taxon>
        <taxon>Paenibacillus</taxon>
    </lineage>
</organism>
<dbReference type="InterPro" id="IPR050179">
    <property type="entry name" value="Trans_hexapeptide_repeat"/>
</dbReference>